<accession>A0A4R0S1H9</accession>
<dbReference type="AlphaFoldDB" id="A0A4R0S1H9"/>
<evidence type="ECO:0000256" key="1">
    <source>
        <dbReference type="ARBA" id="ARBA00004604"/>
    </source>
</evidence>
<dbReference type="InterPro" id="IPR019495">
    <property type="entry name" value="EXOSC1_C"/>
</dbReference>
<dbReference type="GO" id="GO:0006396">
    <property type="term" value="P:RNA processing"/>
    <property type="evidence" value="ECO:0007669"/>
    <property type="project" value="InterPro"/>
</dbReference>
<evidence type="ECO:0000313" key="6">
    <source>
        <dbReference type="EMBL" id="TCD69984.1"/>
    </source>
</evidence>
<keyword evidence="6" id="KW-0540">Nuclease</keyword>
<dbReference type="GO" id="GO:0004527">
    <property type="term" value="F:exonuclease activity"/>
    <property type="evidence" value="ECO:0007669"/>
    <property type="project" value="UniProtKB-KW"/>
</dbReference>
<evidence type="ECO:0000259" key="5">
    <source>
        <dbReference type="PROSITE" id="PS50126"/>
    </source>
</evidence>
<keyword evidence="2" id="KW-0963">Cytoplasm</keyword>
<dbReference type="PROSITE" id="PS50126">
    <property type="entry name" value="S1"/>
    <property type="match status" value="1"/>
</dbReference>
<evidence type="ECO:0000256" key="4">
    <source>
        <dbReference type="SAM" id="MobiDB-lite"/>
    </source>
</evidence>
<dbReference type="OrthoDB" id="440760at2759"/>
<dbReference type="InterPro" id="IPR039771">
    <property type="entry name" value="Csl4"/>
</dbReference>
<reference evidence="6 7" key="1">
    <citation type="submission" date="2018-11" db="EMBL/GenBank/DDBJ databases">
        <title>Genome assembly of Steccherinum ochraceum LE-BIN_3174, the white-rot fungus of the Steccherinaceae family (The Residual Polyporoid clade, Polyporales, Basidiomycota).</title>
        <authorList>
            <person name="Fedorova T.V."/>
            <person name="Glazunova O.A."/>
            <person name="Landesman E.O."/>
            <person name="Moiseenko K.V."/>
            <person name="Psurtseva N.V."/>
            <person name="Savinova O.S."/>
            <person name="Shakhova N.V."/>
            <person name="Tyazhelova T.V."/>
            <person name="Vasina D.V."/>
        </authorList>
    </citation>
    <scope>NUCLEOTIDE SEQUENCE [LARGE SCALE GENOMIC DNA]</scope>
    <source>
        <strain evidence="6 7">LE-BIN_3174</strain>
    </source>
</reference>
<dbReference type="InterPro" id="IPR012340">
    <property type="entry name" value="NA-bd_OB-fold"/>
</dbReference>
<dbReference type="EMBL" id="RWJN01000030">
    <property type="protein sequence ID" value="TCD69984.1"/>
    <property type="molecule type" value="Genomic_DNA"/>
</dbReference>
<dbReference type="InterPro" id="IPR003029">
    <property type="entry name" value="S1_domain"/>
</dbReference>
<organism evidence="6 7">
    <name type="scientific">Steccherinum ochraceum</name>
    <dbReference type="NCBI Taxonomy" id="92696"/>
    <lineage>
        <taxon>Eukaryota</taxon>
        <taxon>Fungi</taxon>
        <taxon>Dikarya</taxon>
        <taxon>Basidiomycota</taxon>
        <taxon>Agaricomycotina</taxon>
        <taxon>Agaricomycetes</taxon>
        <taxon>Polyporales</taxon>
        <taxon>Steccherinaceae</taxon>
        <taxon>Steccherinum</taxon>
    </lineage>
</organism>
<dbReference type="PANTHER" id="PTHR12686:SF8">
    <property type="entry name" value="EXOSOME COMPLEX COMPONENT CSL4"/>
    <property type="match status" value="1"/>
</dbReference>
<dbReference type="GO" id="GO:0003723">
    <property type="term" value="F:RNA binding"/>
    <property type="evidence" value="ECO:0007669"/>
    <property type="project" value="InterPro"/>
</dbReference>
<dbReference type="Proteomes" id="UP000292702">
    <property type="component" value="Unassembled WGS sequence"/>
</dbReference>
<dbReference type="SUPFAM" id="SSF50249">
    <property type="entry name" value="Nucleic acid-binding proteins"/>
    <property type="match status" value="1"/>
</dbReference>
<name>A0A4R0S1H9_9APHY</name>
<keyword evidence="7" id="KW-1185">Reference proteome</keyword>
<comment type="subcellular location">
    <subcellularLocation>
        <location evidence="1">Nucleus</location>
        <location evidence="1">Nucleolus</location>
    </subcellularLocation>
</comment>
<keyword evidence="6" id="KW-0378">Hydrolase</keyword>
<protein>
    <submittedName>
        <fullName evidence="6">Exosome 3'-&gt;5 exonuclease subunit ski4 (Csl4)</fullName>
    </submittedName>
</protein>
<feature type="domain" description="S1 motif" evidence="5">
    <location>
        <begin position="61"/>
        <end position="142"/>
    </location>
</feature>
<feature type="region of interest" description="Disordered" evidence="4">
    <location>
        <begin position="1"/>
        <end position="27"/>
    </location>
</feature>
<dbReference type="PANTHER" id="PTHR12686">
    <property type="entry name" value="3'-5' EXORIBONUCLEASE CSL4-RELATED"/>
    <property type="match status" value="1"/>
</dbReference>
<dbReference type="Pfam" id="PF10447">
    <property type="entry name" value="EXOSC1"/>
    <property type="match status" value="1"/>
</dbReference>
<keyword evidence="6" id="KW-0269">Exonuclease</keyword>
<dbReference type="GO" id="GO:0000176">
    <property type="term" value="C:nuclear exosome (RNase complex)"/>
    <property type="evidence" value="ECO:0007669"/>
    <property type="project" value="TreeGrafter"/>
</dbReference>
<dbReference type="GO" id="GO:0005730">
    <property type="term" value="C:nucleolus"/>
    <property type="evidence" value="ECO:0007669"/>
    <property type="project" value="UniProtKB-SubCell"/>
</dbReference>
<gene>
    <name evidence="6" type="primary">CSL4</name>
    <name evidence="6" type="ORF">EIP91_005573</name>
</gene>
<keyword evidence="3" id="KW-0271">Exosome</keyword>
<evidence type="ECO:0000256" key="2">
    <source>
        <dbReference type="ARBA" id="ARBA00022490"/>
    </source>
</evidence>
<dbReference type="Gene3D" id="2.40.50.140">
    <property type="entry name" value="Nucleic acid-binding proteins"/>
    <property type="match status" value="1"/>
</dbReference>
<proteinExistence type="predicted"/>
<evidence type="ECO:0000256" key="3">
    <source>
        <dbReference type="ARBA" id="ARBA00022835"/>
    </source>
</evidence>
<evidence type="ECO:0000313" key="7">
    <source>
        <dbReference type="Proteomes" id="UP000292702"/>
    </source>
</evidence>
<comment type="caution">
    <text evidence="6">The sequence shown here is derived from an EMBL/GenBank/DDBJ whole genome shotgun (WGS) entry which is preliminary data.</text>
</comment>
<dbReference type="GO" id="GO:0005737">
    <property type="term" value="C:cytoplasm"/>
    <property type="evidence" value="ECO:0007669"/>
    <property type="project" value="TreeGrafter"/>
</dbReference>
<sequence length="186" mass="19857">MASDTLLPGQPIPMPKGPAPQLASGTYTRDGQVRASLMGVPRYQGSTLAIHKVRPHPPAPNSIVLGSVTRLSPLQALISITVVDGVPLPAGEDFVGVIRVQDIRATEKDKVKIADCFRGGDVVKGIVISLGDARSYYVTTARNDLGVIFAVSEAGATMQPISWQEMRCPKTGRIEKRKCAKPEDLA</sequence>
<dbReference type="STRING" id="92696.A0A4R0S1H9"/>